<dbReference type="InterPro" id="IPR041489">
    <property type="entry name" value="PDZ_6"/>
</dbReference>
<organism evidence="3">
    <name type="scientific">Chrysotila carterae</name>
    <name type="common">Marine alga</name>
    <name type="synonym">Syracosphaera carterae</name>
    <dbReference type="NCBI Taxonomy" id="13221"/>
    <lineage>
        <taxon>Eukaryota</taxon>
        <taxon>Haptista</taxon>
        <taxon>Haptophyta</taxon>
        <taxon>Prymnesiophyceae</taxon>
        <taxon>Isochrysidales</taxon>
        <taxon>Isochrysidaceae</taxon>
        <taxon>Chrysotila</taxon>
    </lineage>
</organism>
<reference evidence="3" key="1">
    <citation type="submission" date="2021-01" db="EMBL/GenBank/DDBJ databases">
        <authorList>
            <person name="Corre E."/>
            <person name="Pelletier E."/>
            <person name="Niang G."/>
            <person name="Scheremetjew M."/>
            <person name="Finn R."/>
            <person name="Kale V."/>
            <person name="Holt S."/>
            <person name="Cochrane G."/>
            <person name="Meng A."/>
            <person name="Brown T."/>
            <person name="Cohen L."/>
        </authorList>
    </citation>
    <scope>NUCLEOTIDE SEQUENCE</scope>
    <source>
        <strain evidence="3">CCMP645</strain>
    </source>
</reference>
<dbReference type="PANTHER" id="PTHR23327">
    <property type="entry name" value="RING FINGER PROTEIN 127"/>
    <property type="match status" value="1"/>
</dbReference>
<evidence type="ECO:0000313" key="3">
    <source>
        <dbReference type="EMBL" id="CAE0776507.1"/>
    </source>
</evidence>
<dbReference type="PROSITE" id="PS50089">
    <property type="entry name" value="ZF_RING_2"/>
    <property type="match status" value="1"/>
</dbReference>
<accession>A0A7S4BTP0</accession>
<dbReference type="InterPro" id="IPR001478">
    <property type="entry name" value="PDZ"/>
</dbReference>
<dbReference type="SUPFAM" id="SSF57850">
    <property type="entry name" value="RING/U-box"/>
    <property type="match status" value="1"/>
</dbReference>
<sequence length="257" mass="27787">MKTTRSTGGAECMEPIVFAVVPRSPAAQAGLHAFDMLLAVNHTRVRSTQHALTLLREASGPIIHLAIGRAQALHDAALITQRAWRKATGVFHFVYTRQRTASPLTLAFESGITCAAVIASVPPDDMCHGLLRAQQALLFVNDKMCCNGVHAQQLLAHAAGEVVLLCKEAKYVDVDLLRALSPDEPEARYSNGIRECPICMHQMAHPVRWVAGCGHQFCAECTERCCSQSDTCPLCRATPKTISVTPALLRVPGSTVP</sequence>
<dbReference type="InterPro" id="IPR036034">
    <property type="entry name" value="PDZ_sf"/>
</dbReference>
<dbReference type="CDD" id="cd00136">
    <property type="entry name" value="PDZ_canonical"/>
    <property type="match status" value="1"/>
</dbReference>
<evidence type="ECO:0000259" key="2">
    <source>
        <dbReference type="PROSITE" id="PS50089"/>
    </source>
</evidence>
<dbReference type="InterPro" id="IPR001841">
    <property type="entry name" value="Znf_RING"/>
</dbReference>
<dbReference type="Gene3D" id="2.30.42.10">
    <property type="match status" value="1"/>
</dbReference>
<keyword evidence="1" id="KW-0479">Metal-binding</keyword>
<name>A0A7S4BTP0_CHRCT</name>
<dbReference type="Gene3D" id="3.30.40.10">
    <property type="entry name" value="Zinc/RING finger domain, C3HC4 (zinc finger)"/>
    <property type="match status" value="1"/>
</dbReference>
<dbReference type="InterPro" id="IPR013083">
    <property type="entry name" value="Znf_RING/FYVE/PHD"/>
</dbReference>
<proteinExistence type="predicted"/>
<dbReference type="EMBL" id="HBIZ01045550">
    <property type="protein sequence ID" value="CAE0776507.1"/>
    <property type="molecule type" value="Transcribed_RNA"/>
</dbReference>
<dbReference type="SMART" id="SM00228">
    <property type="entry name" value="PDZ"/>
    <property type="match status" value="1"/>
</dbReference>
<keyword evidence="1" id="KW-0863">Zinc-finger</keyword>
<keyword evidence="1" id="KW-0862">Zinc</keyword>
<dbReference type="Pfam" id="PF13639">
    <property type="entry name" value="zf-RING_2"/>
    <property type="match status" value="1"/>
</dbReference>
<feature type="domain" description="RING-type" evidence="2">
    <location>
        <begin position="196"/>
        <end position="236"/>
    </location>
</feature>
<dbReference type="GO" id="GO:0008270">
    <property type="term" value="F:zinc ion binding"/>
    <property type="evidence" value="ECO:0007669"/>
    <property type="project" value="UniProtKB-KW"/>
</dbReference>
<dbReference type="SUPFAM" id="SSF50156">
    <property type="entry name" value="PDZ domain-like"/>
    <property type="match status" value="1"/>
</dbReference>
<gene>
    <name evidence="3" type="ORF">PCAR00345_LOCUS29143</name>
</gene>
<dbReference type="AlphaFoldDB" id="A0A7S4BTP0"/>
<dbReference type="PANTHER" id="PTHR23327:SF51">
    <property type="entry name" value="TRANSCRIPTIONAL REGULATOR OF YEAST FORM ADHERENCE 3"/>
    <property type="match status" value="1"/>
</dbReference>
<dbReference type="Pfam" id="PF17820">
    <property type="entry name" value="PDZ_6"/>
    <property type="match status" value="1"/>
</dbReference>
<protein>
    <recommendedName>
        <fullName evidence="2">RING-type domain-containing protein</fullName>
    </recommendedName>
</protein>
<evidence type="ECO:0000256" key="1">
    <source>
        <dbReference type="PROSITE-ProRule" id="PRU00175"/>
    </source>
</evidence>